<comment type="caution">
    <text evidence="3">The sequence shown here is derived from an EMBL/GenBank/DDBJ whole genome shotgun (WGS) entry which is preliminary data.</text>
</comment>
<dbReference type="EMBL" id="JBHSNO010000006">
    <property type="protein sequence ID" value="MFC5589855.1"/>
    <property type="molecule type" value="Genomic_DNA"/>
</dbReference>
<name>A0ABW0TKC1_9BACL</name>
<sequence>MDLGKLKVKIGVKSGWIQMGFGGGDRLSNETQAVTIDEIQQKLEGIDDAVNKKMIVSGENVSILYFSSLVDHLRFHETVIVPLFNGHGDLTQVSEEVKPANLHTILTLITTGHTILFFPERNLYLKVNTYSPPMGAIEESDTESTIAGPRNSFTEAMQTNISLIKRRIHNSGLKSDEYRIGLETNTKATVLYMEHLVNKNNLEKVVQRLLSIRTTGINDINELSQLMEESQFSPFPQFHNTERPDSVATSLLDGRIIILLDNSQTALICPSSFFEFFTSPEDQFSRWPTATLLRCIRFFGFFLTIMLTPFYISALSHHPEMLPFEVLINLQESRSRVPFPPVIEVLFMEIVIEVAKGSGITDAYKNWSNDRDCGRYCYWDSCR</sequence>
<accession>A0ABW0TKC1</accession>
<organism evidence="3 4">
    <name type="scientific">Sporosarcina soli</name>
    <dbReference type="NCBI Taxonomy" id="334736"/>
    <lineage>
        <taxon>Bacteria</taxon>
        <taxon>Bacillati</taxon>
        <taxon>Bacillota</taxon>
        <taxon>Bacilli</taxon>
        <taxon>Bacillales</taxon>
        <taxon>Caryophanaceae</taxon>
        <taxon>Sporosarcina</taxon>
    </lineage>
</organism>
<keyword evidence="4" id="KW-1185">Reference proteome</keyword>
<comment type="similarity">
    <text evidence="1">Belongs to the GerABKA family.</text>
</comment>
<proteinExistence type="inferred from homology"/>
<evidence type="ECO:0000313" key="3">
    <source>
        <dbReference type="EMBL" id="MFC5589855.1"/>
    </source>
</evidence>
<evidence type="ECO:0000256" key="1">
    <source>
        <dbReference type="ARBA" id="ARBA00005278"/>
    </source>
</evidence>
<evidence type="ECO:0000256" key="2">
    <source>
        <dbReference type="ARBA" id="ARBA00023136"/>
    </source>
</evidence>
<dbReference type="PANTHER" id="PTHR22550">
    <property type="entry name" value="SPORE GERMINATION PROTEIN"/>
    <property type="match status" value="1"/>
</dbReference>
<dbReference type="InterPro" id="IPR004995">
    <property type="entry name" value="Spore_Ger"/>
</dbReference>
<keyword evidence="2" id="KW-0472">Membrane</keyword>
<dbReference type="RefSeq" id="WP_381435381.1">
    <property type="nucleotide sequence ID" value="NZ_JBHSNO010000006.1"/>
</dbReference>
<dbReference type="Proteomes" id="UP001596109">
    <property type="component" value="Unassembled WGS sequence"/>
</dbReference>
<dbReference type="Pfam" id="PF03323">
    <property type="entry name" value="GerA"/>
    <property type="match status" value="1"/>
</dbReference>
<protein>
    <submittedName>
        <fullName evidence="3">Spore germination protein</fullName>
    </submittedName>
</protein>
<dbReference type="InterPro" id="IPR050768">
    <property type="entry name" value="UPF0353/GerABKA_families"/>
</dbReference>
<dbReference type="PANTHER" id="PTHR22550:SF5">
    <property type="entry name" value="LEUCINE ZIPPER PROTEIN 4"/>
    <property type="match status" value="1"/>
</dbReference>
<reference evidence="4" key="1">
    <citation type="journal article" date="2019" name="Int. J. Syst. Evol. Microbiol.">
        <title>The Global Catalogue of Microorganisms (GCM) 10K type strain sequencing project: providing services to taxonomists for standard genome sequencing and annotation.</title>
        <authorList>
            <consortium name="The Broad Institute Genomics Platform"/>
            <consortium name="The Broad Institute Genome Sequencing Center for Infectious Disease"/>
            <person name="Wu L."/>
            <person name="Ma J."/>
        </authorList>
    </citation>
    <scope>NUCLEOTIDE SEQUENCE [LARGE SCALE GENOMIC DNA]</scope>
    <source>
        <strain evidence="4">CGMCC 4.1434</strain>
    </source>
</reference>
<evidence type="ECO:0000313" key="4">
    <source>
        <dbReference type="Proteomes" id="UP001596109"/>
    </source>
</evidence>
<gene>
    <name evidence="3" type="ORF">ACFPRA_13195</name>
</gene>